<gene>
    <name evidence="2" type="ORF">GM920_20760</name>
</gene>
<accession>A0ABR6F1E4</accession>
<keyword evidence="1" id="KW-0802">TPR repeat</keyword>
<dbReference type="EMBL" id="WNXC01000009">
    <property type="protein sequence ID" value="MBB2151344.1"/>
    <property type="molecule type" value="Genomic_DNA"/>
</dbReference>
<dbReference type="PROSITE" id="PS50293">
    <property type="entry name" value="TPR_REGION"/>
    <property type="match status" value="1"/>
</dbReference>
<organism evidence="2 3">
    <name type="scientific">Pedobacter gandavensis</name>
    <dbReference type="NCBI Taxonomy" id="2679963"/>
    <lineage>
        <taxon>Bacteria</taxon>
        <taxon>Pseudomonadati</taxon>
        <taxon>Bacteroidota</taxon>
        <taxon>Sphingobacteriia</taxon>
        <taxon>Sphingobacteriales</taxon>
        <taxon>Sphingobacteriaceae</taxon>
        <taxon>Pedobacter</taxon>
    </lineage>
</organism>
<feature type="repeat" description="TPR" evidence="1">
    <location>
        <begin position="112"/>
        <end position="145"/>
    </location>
</feature>
<dbReference type="PROSITE" id="PS50005">
    <property type="entry name" value="TPR"/>
    <property type="match status" value="1"/>
</dbReference>
<dbReference type="SUPFAM" id="SSF48452">
    <property type="entry name" value="TPR-like"/>
    <property type="match status" value="1"/>
</dbReference>
<dbReference type="RefSeq" id="WP_182961094.1">
    <property type="nucleotide sequence ID" value="NZ_WNXC01000009.1"/>
</dbReference>
<dbReference type="Proteomes" id="UP000636110">
    <property type="component" value="Unassembled WGS sequence"/>
</dbReference>
<dbReference type="PROSITE" id="PS51257">
    <property type="entry name" value="PROKAR_LIPOPROTEIN"/>
    <property type="match status" value="1"/>
</dbReference>
<dbReference type="Gene3D" id="1.25.40.10">
    <property type="entry name" value="Tetratricopeptide repeat domain"/>
    <property type="match status" value="1"/>
</dbReference>
<dbReference type="InterPro" id="IPR011990">
    <property type="entry name" value="TPR-like_helical_dom_sf"/>
</dbReference>
<protein>
    <submittedName>
        <fullName evidence="2">Tetratricopeptide repeat protein</fullName>
    </submittedName>
</protein>
<dbReference type="InterPro" id="IPR019734">
    <property type="entry name" value="TPR_rpt"/>
</dbReference>
<sequence>MKSFQSIFRTFLFSGITLFVLSCSPSKSPYEKWTERAKTDMRLLPKYSGVVKSEQYIEIDNRFIEAVTKQFGTKERASYVHSRWGMDYARKGDLKTAMNRLNQAWLLDQKNPEAYHGFGYVLAQLGAFKEAVGQYNEALALAPNDEQMKIEREAIQKKL</sequence>
<evidence type="ECO:0000313" key="2">
    <source>
        <dbReference type="EMBL" id="MBB2151344.1"/>
    </source>
</evidence>
<reference evidence="2 3" key="1">
    <citation type="submission" date="2019-11" db="EMBL/GenBank/DDBJ databases">
        <title>Description of Pedobacter sp. LMG 31462T.</title>
        <authorList>
            <person name="Carlier A."/>
            <person name="Qi S."/>
            <person name="Vandamme P."/>
        </authorList>
    </citation>
    <scope>NUCLEOTIDE SEQUENCE [LARGE SCALE GENOMIC DNA]</scope>
    <source>
        <strain evidence="2 3">LMG 31462</strain>
    </source>
</reference>
<proteinExistence type="predicted"/>
<keyword evidence="3" id="KW-1185">Reference proteome</keyword>
<name>A0ABR6F1E4_9SPHI</name>
<evidence type="ECO:0000256" key="1">
    <source>
        <dbReference type="PROSITE-ProRule" id="PRU00339"/>
    </source>
</evidence>
<dbReference type="Pfam" id="PF13414">
    <property type="entry name" value="TPR_11"/>
    <property type="match status" value="1"/>
</dbReference>
<comment type="caution">
    <text evidence="2">The sequence shown here is derived from an EMBL/GenBank/DDBJ whole genome shotgun (WGS) entry which is preliminary data.</text>
</comment>
<evidence type="ECO:0000313" key="3">
    <source>
        <dbReference type="Proteomes" id="UP000636110"/>
    </source>
</evidence>
<dbReference type="SMART" id="SM00028">
    <property type="entry name" value="TPR"/>
    <property type="match status" value="2"/>
</dbReference>